<keyword evidence="2" id="KW-1185">Reference proteome</keyword>
<dbReference type="AlphaFoldDB" id="A0A699YWW6"/>
<proteinExistence type="predicted"/>
<gene>
    <name evidence="1" type="ORF">HaLaN_10869</name>
</gene>
<organism evidence="1 2">
    <name type="scientific">Haematococcus lacustris</name>
    <name type="common">Green alga</name>
    <name type="synonym">Haematococcus pluvialis</name>
    <dbReference type="NCBI Taxonomy" id="44745"/>
    <lineage>
        <taxon>Eukaryota</taxon>
        <taxon>Viridiplantae</taxon>
        <taxon>Chlorophyta</taxon>
        <taxon>core chlorophytes</taxon>
        <taxon>Chlorophyceae</taxon>
        <taxon>CS clade</taxon>
        <taxon>Chlamydomonadales</taxon>
        <taxon>Haematococcaceae</taxon>
        <taxon>Haematococcus</taxon>
    </lineage>
</organism>
<dbReference type="Proteomes" id="UP000485058">
    <property type="component" value="Unassembled WGS sequence"/>
</dbReference>
<reference evidence="1 2" key="1">
    <citation type="submission" date="2020-02" db="EMBL/GenBank/DDBJ databases">
        <title>Draft genome sequence of Haematococcus lacustris strain NIES-144.</title>
        <authorList>
            <person name="Morimoto D."/>
            <person name="Nakagawa S."/>
            <person name="Yoshida T."/>
            <person name="Sawayama S."/>
        </authorList>
    </citation>
    <scope>NUCLEOTIDE SEQUENCE [LARGE SCALE GENOMIC DNA]</scope>
    <source>
        <strain evidence="1 2">NIES-144</strain>
    </source>
</reference>
<evidence type="ECO:0000313" key="1">
    <source>
        <dbReference type="EMBL" id="GFH14757.1"/>
    </source>
</evidence>
<feature type="non-terminal residue" evidence="1">
    <location>
        <position position="1"/>
    </location>
</feature>
<protein>
    <submittedName>
        <fullName evidence="1">Uncharacterized protein</fullName>
    </submittedName>
</protein>
<evidence type="ECO:0000313" key="2">
    <source>
        <dbReference type="Proteomes" id="UP000485058"/>
    </source>
</evidence>
<dbReference type="EMBL" id="BLLF01000762">
    <property type="protein sequence ID" value="GFH14757.1"/>
    <property type="molecule type" value="Genomic_DNA"/>
</dbReference>
<accession>A0A699YWW6</accession>
<sequence>VCIIIQHFMQADSSLKPQDVAIIAINTNSNAVFGQLGAKLPYLYSSHFGTSMEDSPSYVKHFV</sequence>
<name>A0A699YWW6_HAELA</name>
<comment type="caution">
    <text evidence="1">The sequence shown here is derived from an EMBL/GenBank/DDBJ whole genome shotgun (WGS) entry which is preliminary data.</text>
</comment>